<evidence type="ECO:0000313" key="1">
    <source>
        <dbReference type="EMBL" id="TPG65950.1"/>
    </source>
</evidence>
<name>A0A502GXJ3_9BACT</name>
<comment type="caution">
    <text evidence="1">The sequence shown here is derived from an EMBL/GenBank/DDBJ whole genome shotgun (WGS) entry which is preliminary data.</text>
</comment>
<dbReference type="Proteomes" id="UP000317646">
    <property type="component" value="Unassembled WGS sequence"/>
</dbReference>
<dbReference type="AlphaFoldDB" id="A0A502GXJ3"/>
<gene>
    <name evidence="1" type="ORF">EAH73_11250</name>
</gene>
<reference evidence="1 2" key="1">
    <citation type="journal article" date="2019" name="Environ. Microbiol.">
        <title>Species interactions and distinct microbial communities in high Arctic permafrost affected cryosols are associated with the CH4 and CO2 gas fluxes.</title>
        <authorList>
            <person name="Altshuler I."/>
            <person name="Hamel J."/>
            <person name="Turney S."/>
            <person name="Magnuson E."/>
            <person name="Levesque R."/>
            <person name="Greer C."/>
            <person name="Whyte L.G."/>
        </authorList>
    </citation>
    <scope>NUCLEOTIDE SEQUENCE [LARGE SCALE GENOMIC DNA]</scope>
    <source>
        <strain evidence="1 2">S9.2P</strain>
    </source>
</reference>
<protein>
    <recommendedName>
        <fullName evidence="3">Porin</fullName>
    </recommendedName>
</protein>
<accession>A0A502GXJ3</accession>
<evidence type="ECO:0000313" key="2">
    <source>
        <dbReference type="Proteomes" id="UP000317646"/>
    </source>
</evidence>
<organism evidence="1 2">
    <name type="scientific">Hymenobacter nivis</name>
    <dbReference type="NCBI Taxonomy" id="1850093"/>
    <lineage>
        <taxon>Bacteria</taxon>
        <taxon>Pseudomonadati</taxon>
        <taxon>Bacteroidota</taxon>
        <taxon>Cytophagia</taxon>
        <taxon>Cytophagales</taxon>
        <taxon>Hymenobacteraceae</taxon>
        <taxon>Hymenobacter</taxon>
    </lineage>
</organism>
<sequence>MKFNLSPDGQKYVRLMAWTQVYMRFNENNTGTLRGPSEPKSSQLDFGIRRSRMVLLAQLSPRFLIYTHLGINNQNAVSGGVSPTVDGKKPQFFIHEAVTEYKVNKYLNLGAGLHYYNGISRLTNASTTSILTMDLPLTNFPTIDALDQFARWIGVFAKGRVGKFDYRVSMSDPFLTNLPNNPLYVAGTQAGNPLALGFSSTSATGVVTNTGTNVANYNPQNDGHVYQGYFSYNFFEPESNLLPYTQGTYLGTKKVLSLGAGFMYNRNGMFSRSASSTVALNNYTSTTDLFNTVPTEKHDIKLFGVDAFFDTPLDTARRTAVTFYGVYYNYNFGPNYVRFVGAENPGYGASAYRGNALPQSGTGSSVYAQLGFLTGKKTLGSKVRLQPYVAYLHSGYEGLRNAAGERQGVNVYDAGMNFLLDGHNAKITLNYRERPDFNMTTVAGVGTAGTVVHRPEITLQTQVFL</sequence>
<proteinExistence type="predicted"/>
<dbReference type="EMBL" id="RCYZ01000004">
    <property type="protein sequence ID" value="TPG65950.1"/>
    <property type="molecule type" value="Genomic_DNA"/>
</dbReference>
<evidence type="ECO:0008006" key="3">
    <source>
        <dbReference type="Google" id="ProtNLM"/>
    </source>
</evidence>
<keyword evidence="2" id="KW-1185">Reference proteome</keyword>